<dbReference type="EMBL" id="JANBPW010003988">
    <property type="protein sequence ID" value="KAJ1936132.1"/>
    <property type="molecule type" value="Genomic_DNA"/>
</dbReference>
<evidence type="ECO:0000313" key="1">
    <source>
        <dbReference type="EMBL" id="KAJ1936132.1"/>
    </source>
</evidence>
<proteinExistence type="predicted"/>
<accession>A0ACC1J3R8</accession>
<gene>
    <name evidence="1" type="ORF">FBU59_005156</name>
</gene>
<comment type="caution">
    <text evidence="1">The sequence shown here is derived from an EMBL/GenBank/DDBJ whole genome shotgun (WGS) entry which is preliminary data.</text>
</comment>
<protein>
    <submittedName>
        <fullName evidence="1">Uncharacterized protein</fullName>
    </submittedName>
</protein>
<keyword evidence="2" id="KW-1185">Reference proteome</keyword>
<dbReference type="Proteomes" id="UP001150603">
    <property type="component" value="Unassembled WGS sequence"/>
</dbReference>
<sequence>MHNLEYIEMRDCVDIDDRGVAALISGCKSLKYIGVNNCPYVVDFEAIDKINERGEWEDVDEYVSDDMSGEFSDEYSEGLYDEYSDEFYEDYHGGVNGGYHGEFYDSDFEDDYDNGIF</sequence>
<evidence type="ECO:0000313" key="2">
    <source>
        <dbReference type="Proteomes" id="UP001150603"/>
    </source>
</evidence>
<reference evidence="1" key="1">
    <citation type="submission" date="2022-07" db="EMBL/GenBank/DDBJ databases">
        <title>Phylogenomic reconstructions and comparative analyses of Kickxellomycotina fungi.</title>
        <authorList>
            <person name="Reynolds N.K."/>
            <person name="Stajich J.E."/>
            <person name="Barry K."/>
            <person name="Grigoriev I.V."/>
            <person name="Crous P."/>
            <person name="Smith M.E."/>
        </authorList>
    </citation>
    <scope>NUCLEOTIDE SEQUENCE</scope>
    <source>
        <strain evidence="1">NRRL 5244</strain>
    </source>
</reference>
<name>A0ACC1J3R8_9FUNG</name>
<organism evidence="1 2">
    <name type="scientific">Linderina macrospora</name>
    <dbReference type="NCBI Taxonomy" id="4868"/>
    <lineage>
        <taxon>Eukaryota</taxon>
        <taxon>Fungi</taxon>
        <taxon>Fungi incertae sedis</taxon>
        <taxon>Zoopagomycota</taxon>
        <taxon>Kickxellomycotina</taxon>
        <taxon>Kickxellomycetes</taxon>
        <taxon>Kickxellales</taxon>
        <taxon>Kickxellaceae</taxon>
        <taxon>Linderina</taxon>
    </lineage>
</organism>